<keyword evidence="2" id="KW-1185">Reference proteome</keyword>
<evidence type="ECO:0000313" key="2">
    <source>
        <dbReference type="Proteomes" id="UP000780801"/>
    </source>
</evidence>
<dbReference type="Proteomes" id="UP000780801">
    <property type="component" value="Unassembled WGS sequence"/>
</dbReference>
<reference evidence="1" key="1">
    <citation type="journal article" date="2020" name="Fungal Divers.">
        <title>Resolving the Mortierellaceae phylogeny through synthesis of multi-gene phylogenetics and phylogenomics.</title>
        <authorList>
            <person name="Vandepol N."/>
            <person name="Liber J."/>
            <person name="Desiro A."/>
            <person name="Na H."/>
            <person name="Kennedy M."/>
            <person name="Barry K."/>
            <person name="Grigoriev I.V."/>
            <person name="Miller A.N."/>
            <person name="O'Donnell K."/>
            <person name="Stajich J.E."/>
            <person name="Bonito G."/>
        </authorList>
    </citation>
    <scope>NUCLEOTIDE SEQUENCE</scope>
    <source>
        <strain evidence="1">KOD1015</strain>
    </source>
</reference>
<protein>
    <submittedName>
        <fullName evidence="1">Uncharacterized protein</fullName>
    </submittedName>
</protein>
<dbReference type="AlphaFoldDB" id="A0A9P6FDK6"/>
<name>A0A9P6FDK6_9FUNG</name>
<proteinExistence type="predicted"/>
<sequence>NQLHCPNVLLSRESRFLFARSHGLAVQNVFKGRRHQPLLNNPNPRCRPRTCQTLLARRRARAKTTRDT</sequence>
<comment type="caution">
    <text evidence="1">The sequence shown here is derived from an EMBL/GenBank/DDBJ whole genome shotgun (WGS) entry which is preliminary data.</text>
</comment>
<accession>A0A9P6FDK6</accession>
<gene>
    <name evidence="1" type="ORF">BGW38_009592</name>
</gene>
<feature type="non-terminal residue" evidence="1">
    <location>
        <position position="68"/>
    </location>
</feature>
<evidence type="ECO:0000313" key="1">
    <source>
        <dbReference type="EMBL" id="KAF9548856.1"/>
    </source>
</evidence>
<feature type="non-terminal residue" evidence="1">
    <location>
        <position position="1"/>
    </location>
</feature>
<organism evidence="1 2">
    <name type="scientific">Lunasporangiospora selenospora</name>
    <dbReference type="NCBI Taxonomy" id="979761"/>
    <lineage>
        <taxon>Eukaryota</taxon>
        <taxon>Fungi</taxon>
        <taxon>Fungi incertae sedis</taxon>
        <taxon>Mucoromycota</taxon>
        <taxon>Mortierellomycotina</taxon>
        <taxon>Mortierellomycetes</taxon>
        <taxon>Mortierellales</taxon>
        <taxon>Mortierellaceae</taxon>
        <taxon>Lunasporangiospora</taxon>
    </lineage>
</organism>
<dbReference type="EMBL" id="JAABOA010007137">
    <property type="protein sequence ID" value="KAF9548856.1"/>
    <property type="molecule type" value="Genomic_DNA"/>
</dbReference>